<organism evidence="2 3">
    <name type="scientific">Chlorella sorokiniana</name>
    <name type="common">Freshwater green alga</name>
    <dbReference type="NCBI Taxonomy" id="3076"/>
    <lineage>
        <taxon>Eukaryota</taxon>
        <taxon>Viridiplantae</taxon>
        <taxon>Chlorophyta</taxon>
        <taxon>core chlorophytes</taxon>
        <taxon>Trebouxiophyceae</taxon>
        <taxon>Chlorellales</taxon>
        <taxon>Chlorellaceae</taxon>
        <taxon>Chlorella clade</taxon>
        <taxon>Chlorella</taxon>
    </lineage>
</organism>
<sequence length="435" mass="47220">MAVLEEERAAAAAKSSRAKASREAQRTRREQQLVKALQKAGMAGIKSRSHSRATRRRLKAFIKKGQGSVQELVQSAKQESEVEAGRIKRRQELYARLHAEGLDGERWSAAAQAYIASDAGRQTLDQAVTAIKAARQEVTDREARRTRITELFTQQGLAEFLPQQNAWGGWAGGYYGGQTSVAGLMDYVRTGAGSEEAVLAAAQAVVAERQARQARRTRLTELLAAEGLEQYVVAGNRYIHDGTGSEEAALAAARTLAEEAAARAARRTRLTELLTAEGLLQHRYLCDDYIVLGEGSEEAALEKARQAGQRAAARQARRDALTAALQAEGIPFGGQMESALYGFLNHGTGGQEQAMETARRTHQTVQERVQRREQLTALMAAEGLSLVDWEWRLPGLHSYLHTGSGNKTAEEFVAQARAMGVPGQGAAPLANAYAV</sequence>
<accession>A0A2P6TVQ2</accession>
<proteinExistence type="predicted"/>
<comment type="caution">
    <text evidence="2">The sequence shown here is derived from an EMBL/GenBank/DDBJ whole genome shotgun (WGS) entry which is preliminary data.</text>
</comment>
<dbReference type="AlphaFoldDB" id="A0A2P6TVQ2"/>
<reference evidence="2 3" key="1">
    <citation type="journal article" date="2018" name="Plant J.">
        <title>Genome sequences of Chlorella sorokiniana UTEX 1602 and Micractinium conductrix SAG 241.80: implications to maltose excretion by a green alga.</title>
        <authorList>
            <person name="Arriola M.B."/>
            <person name="Velmurugan N."/>
            <person name="Zhang Y."/>
            <person name="Plunkett M.H."/>
            <person name="Hondzo H."/>
            <person name="Barney B.M."/>
        </authorList>
    </citation>
    <scope>NUCLEOTIDE SEQUENCE [LARGE SCALE GENOMIC DNA]</scope>
    <source>
        <strain evidence="3">UTEX 1602</strain>
    </source>
</reference>
<gene>
    <name evidence="2" type="ORF">C2E21_2813</name>
</gene>
<protein>
    <submittedName>
        <fullName evidence="2">Uncharacterized protein</fullName>
    </submittedName>
</protein>
<feature type="region of interest" description="Disordered" evidence="1">
    <location>
        <begin position="1"/>
        <end position="54"/>
    </location>
</feature>
<name>A0A2P6TVQ2_CHLSO</name>
<feature type="compositionally biased region" description="Basic and acidic residues" evidence="1">
    <location>
        <begin position="20"/>
        <end position="32"/>
    </location>
</feature>
<dbReference type="Proteomes" id="UP000239899">
    <property type="component" value="Unassembled WGS sequence"/>
</dbReference>
<keyword evidence="3" id="KW-1185">Reference proteome</keyword>
<evidence type="ECO:0000313" key="3">
    <source>
        <dbReference type="Proteomes" id="UP000239899"/>
    </source>
</evidence>
<evidence type="ECO:0000313" key="2">
    <source>
        <dbReference type="EMBL" id="PRW58136.1"/>
    </source>
</evidence>
<evidence type="ECO:0000256" key="1">
    <source>
        <dbReference type="SAM" id="MobiDB-lite"/>
    </source>
</evidence>
<dbReference type="EMBL" id="LHPG02000005">
    <property type="protein sequence ID" value="PRW58136.1"/>
    <property type="molecule type" value="Genomic_DNA"/>
</dbReference>